<evidence type="ECO:0000313" key="1">
    <source>
        <dbReference type="EMBL" id="JAD61725.1"/>
    </source>
</evidence>
<name>A0A0A9BKI6_ARUDO</name>
<protein>
    <submittedName>
        <fullName evidence="1">Uncharacterized protein</fullName>
    </submittedName>
</protein>
<sequence length="11" mass="1287">MVAARRRRLAS</sequence>
<proteinExistence type="predicted"/>
<reference evidence="1" key="2">
    <citation type="journal article" date="2015" name="Data Brief">
        <title>Shoot transcriptome of the giant reed, Arundo donax.</title>
        <authorList>
            <person name="Barrero R.A."/>
            <person name="Guerrero F.D."/>
            <person name="Moolhuijzen P."/>
            <person name="Goolsby J.A."/>
            <person name="Tidwell J."/>
            <person name="Bellgard S.E."/>
            <person name="Bellgard M.I."/>
        </authorList>
    </citation>
    <scope>NUCLEOTIDE SEQUENCE</scope>
    <source>
        <tissue evidence="1">Shoot tissue taken approximately 20 cm above the soil surface</tissue>
    </source>
</reference>
<accession>A0A0A9BKI6</accession>
<dbReference type="EMBL" id="GBRH01236170">
    <property type="protein sequence ID" value="JAD61725.1"/>
    <property type="molecule type" value="Transcribed_RNA"/>
</dbReference>
<reference evidence="1" key="1">
    <citation type="submission" date="2014-09" db="EMBL/GenBank/DDBJ databases">
        <authorList>
            <person name="Magalhaes I.L.F."/>
            <person name="Oliveira U."/>
            <person name="Santos F.R."/>
            <person name="Vidigal T.H.D.A."/>
            <person name="Brescovit A.D."/>
            <person name="Santos A.J."/>
        </authorList>
    </citation>
    <scope>NUCLEOTIDE SEQUENCE</scope>
    <source>
        <tissue evidence="1">Shoot tissue taken approximately 20 cm above the soil surface</tissue>
    </source>
</reference>
<organism evidence="1">
    <name type="scientific">Arundo donax</name>
    <name type="common">Giant reed</name>
    <name type="synonym">Donax arundinaceus</name>
    <dbReference type="NCBI Taxonomy" id="35708"/>
    <lineage>
        <taxon>Eukaryota</taxon>
        <taxon>Viridiplantae</taxon>
        <taxon>Streptophyta</taxon>
        <taxon>Embryophyta</taxon>
        <taxon>Tracheophyta</taxon>
        <taxon>Spermatophyta</taxon>
        <taxon>Magnoliopsida</taxon>
        <taxon>Liliopsida</taxon>
        <taxon>Poales</taxon>
        <taxon>Poaceae</taxon>
        <taxon>PACMAD clade</taxon>
        <taxon>Arundinoideae</taxon>
        <taxon>Arundineae</taxon>
        <taxon>Arundo</taxon>
    </lineage>
</organism>